<dbReference type="InterPro" id="IPR027020">
    <property type="entry name" value="YnjB"/>
</dbReference>
<feature type="chain" id="PRO_5046283027" evidence="1">
    <location>
        <begin position="23"/>
        <end position="418"/>
    </location>
</feature>
<evidence type="ECO:0000313" key="3">
    <source>
        <dbReference type="Proteomes" id="UP001597497"/>
    </source>
</evidence>
<protein>
    <submittedName>
        <fullName evidence="2">ABC transporter substrate-binding protein</fullName>
    </submittedName>
</protein>
<evidence type="ECO:0000256" key="1">
    <source>
        <dbReference type="SAM" id="SignalP"/>
    </source>
</evidence>
<dbReference type="PANTHER" id="PTHR42779">
    <property type="entry name" value="PROTEIN YNJB"/>
    <property type="match status" value="1"/>
</dbReference>
<dbReference type="PROSITE" id="PS51257">
    <property type="entry name" value="PROKAR_LIPOPROTEIN"/>
    <property type="match status" value="1"/>
</dbReference>
<gene>
    <name evidence="2" type="ORF">ACFSUC_17000</name>
</gene>
<evidence type="ECO:0000313" key="2">
    <source>
        <dbReference type="EMBL" id="MFD2673274.1"/>
    </source>
</evidence>
<reference evidence="3" key="1">
    <citation type="journal article" date="2019" name="Int. J. Syst. Evol. Microbiol.">
        <title>The Global Catalogue of Microorganisms (GCM) 10K type strain sequencing project: providing services to taxonomists for standard genome sequencing and annotation.</title>
        <authorList>
            <consortium name="The Broad Institute Genomics Platform"/>
            <consortium name="The Broad Institute Genome Sequencing Center for Infectious Disease"/>
            <person name="Wu L."/>
            <person name="Ma J."/>
        </authorList>
    </citation>
    <scope>NUCLEOTIDE SEQUENCE [LARGE SCALE GENOMIC DNA]</scope>
    <source>
        <strain evidence="3">KCTC 33676</strain>
    </source>
</reference>
<accession>A0ABW5RFS4</accession>
<dbReference type="InterPro" id="IPR006059">
    <property type="entry name" value="SBP"/>
</dbReference>
<dbReference type="SUPFAM" id="SSF53850">
    <property type="entry name" value="Periplasmic binding protein-like II"/>
    <property type="match status" value="1"/>
</dbReference>
<dbReference type="Pfam" id="PF13416">
    <property type="entry name" value="SBP_bac_8"/>
    <property type="match status" value="1"/>
</dbReference>
<dbReference type="Proteomes" id="UP001597497">
    <property type="component" value="Unassembled WGS sequence"/>
</dbReference>
<dbReference type="PANTHER" id="PTHR42779:SF1">
    <property type="entry name" value="PROTEIN YNJB"/>
    <property type="match status" value="1"/>
</dbReference>
<proteinExistence type="predicted"/>
<feature type="signal peptide" evidence="1">
    <location>
        <begin position="1"/>
        <end position="22"/>
    </location>
</feature>
<keyword evidence="3" id="KW-1185">Reference proteome</keyword>
<name>A0ABW5RFS4_9BACL</name>
<dbReference type="PIRSF" id="PIRSF029172">
    <property type="entry name" value="UCP029172_ABC_sbc_YnjB"/>
    <property type="match status" value="1"/>
</dbReference>
<keyword evidence="1" id="KW-0732">Signal</keyword>
<dbReference type="NCBIfam" id="NF008633">
    <property type="entry name" value="PRK11622.1"/>
    <property type="match status" value="1"/>
</dbReference>
<organism evidence="2 3">
    <name type="scientific">Marinicrinis sediminis</name>
    <dbReference type="NCBI Taxonomy" id="1652465"/>
    <lineage>
        <taxon>Bacteria</taxon>
        <taxon>Bacillati</taxon>
        <taxon>Bacillota</taxon>
        <taxon>Bacilli</taxon>
        <taxon>Bacillales</taxon>
        <taxon>Paenibacillaceae</taxon>
    </lineage>
</organism>
<sequence>MKRQSVAAGLMMILLAAIVLSACSSSNEDNGEANKLDVLNAEWNQIAEEAEGQTVHLYMWGGSDSINTYIDEWVAPRVKEQANVKLKRVPMNDTKDIINQLLAEKQASKKDGSIDIMWINGENFKTAKENDLLFGSFVSKLPNANQYVDLDAPDIANDFGLETEGMEAPWGKAQFVFIYDEAKVADPPTSMEALKEWVKANPGAFTYPAPPDFNGSAFVRHVMMETTGGHEPYMADLTEAELQAMLEPTWNYLNEIEPYLWREGKTYPESLAKLDQMFANGEVWMSMGYDPSRASNLIEKGTFPETTRTFVLDSGTLSNTHYLGIPFNASEPAGAMVVINELLSPAAQIAKFDPKHWGEDMAIDPAKLSEEDANRLAEIDRGPATLSAEELASHRLPEIRSDYVSIIEESWNEHVAKP</sequence>
<dbReference type="Gene3D" id="3.40.190.10">
    <property type="entry name" value="Periplasmic binding protein-like II"/>
    <property type="match status" value="2"/>
</dbReference>
<comment type="caution">
    <text evidence="2">The sequence shown here is derived from an EMBL/GenBank/DDBJ whole genome shotgun (WGS) entry which is preliminary data.</text>
</comment>
<dbReference type="RefSeq" id="WP_379930835.1">
    <property type="nucleotide sequence ID" value="NZ_JBHUMM010000043.1"/>
</dbReference>
<dbReference type="EMBL" id="JBHUMM010000043">
    <property type="protein sequence ID" value="MFD2673274.1"/>
    <property type="molecule type" value="Genomic_DNA"/>
</dbReference>